<dbReference type="AlphaFoldDB" id="K0IM69"/>
<dbReference type="BioCyc" id="CNIT1237085:G1324-664-MONOMER"/>
<proteinExistence type="predicted"/>
<dbReference type="KEGG" id="nga:Ngar_c06660"/>
<organism evidence="1 2">
    <name type="scientific">Nitrososphaera gargensis (strain Ga9.2)</name>
    <dbReference type="NCBI Taxonomy" id="1237085"/>
    <lineage>
        <taxon>Archaea</taxon>
        <taxon>Nitrososphaerota</taxon>
        <taxon>Nitrososphaeria</taxon>
        <taxon>Nitrososphaerales</taxon>
        <taxon>Nitrososphaeraceae</taxon>
        <taxon>Nitrososphaera</taxon>
    </lineage>
</organism>
<name>K0IM69_NITGG</name>
<protein>
    <submittedName>
        <fullName evidence="1">Uncharacterized protein</fullName>
    </submittedName>
</protein>
<dbReference type="HOGENOM" id="CLU_2930306_0_0_2"/>
<gene>
    <name evidence="1" type="ordered locus">Ngar_c06660</name>
</gene>
<dbReference type="EMBL" id="CP002408">
    <property type="protein sequence ID" value="AFU57609.1"/>
    <property type="molecule type" value="Genomic_DNA"/>
</dbReference>
<evidence type="ECO:0000313" key="1">
    <source>
        <dbReference type="EMBL" id="AFU57609.1"/>
    </source>
</evidence>
<sequence>MFKIMVNFVVGGKDRKDLNRNVKLLKNTLQARLLYLDSPRFVQEHRLSAQAAVASRFQRR</sequence>
<evidence type="ECO:0000313" key="2">
    <source>
        <dbReference type="Proteomes" id="UP000008037"/>
    </source>
</evidence>
<dbReference type="Proteomes" id="UP000008037">
    <property type="component" value="Chromosome"/>
</dbReference>
<dbReference type="STRING" id="1237085.Ngar_c06660"/>
<accession>K0IM69</accession>
<dbReference type="InParanoid" id="K0IM69"/>
<reference evidence="1 2" key="1">
    <citation type="journal article" date="2012" name="Environ. Microbiol.">
        <title>The genome of the ammonia-oxidizing Candidatus Nitrososphaera gargensis: insights into metabolic versatility and environmental adaptations.</title>
        <authorList>
            <person name="Spang A."/>
            <person name="Poehlein A."/>
            <person name="Offre P."/>
            <person name="Zumbragel S."/>
            <person name="Haider S."/>
            <person name="Rychlik N."/>
            <person name="Nowka B."/>
            <person name="Schmeisser C."/>
            <person name="Lebedeva E.V."/>
            <person name="Rattei T."/>
            <person name="Bohm C."/>
            <person name="Schmid M."/>
            <person name="Galushko A."/>
            <person name="Hatzenpichler R."/>
            <person name="Weinmaier T."/>
            <person name="Daniel R."/>
            <person name="Schleper C."/>
            <person name="Spieck E."/>
            <person name="Streit W."/>
            <person name="Wagner M."/>
        </authorList>
    </citation>
    <scope>NUCLEOTIDE SEQUENCE [LARGE SCALE GENOMIC DNA]</scope>
    <source>
        <strain evidence="2">Ga9.2</strain>
    </source>
</reference>
<keyword evidence="2" id="KW-1185">Reference proteome</keyword>